<gene>
    <name evidence="1" type="ORF">B6254_0723</name>
</gene>
<evidence type="ECO:0000313" key="1">
    <source>
        <dbReference type="EMBL" id="AWF95132.1"/>
    </source>
</evidence>
<evidence type="ECO:0000313" key="2">
    <source>
        <dbReference type="Proteomes" id="UP000244870"/>
    </source>
</evidence>
<reference evidence="1 2" key="1">
    <citation type="submission" date="2017-04" db="EMBL/GenBank/DDBJ databases">
        <title>Weissella cibaria strain m2 complete genome.</title>
        <authorList>
            <person name="Pan Q."/>
            <person name="Tan M."/>
            <person name="Yao F."/>
            <person name="Su S."/>
        </authorList>
    </citation>
    <scope>NUCLEOTIDE SEQUENCE [LARGE SCALE GENOMIC DNA]</scope>
    <source>
        <strain evidence="1 2">M2</strain>
    </source>
</reference>
<accession>A0A2S1KQ48</accession>
<name>A0A2S1KQ48_9LACO</name>
<organism evidence="1 2">
    <name type="scientific">Weissella cibaria</name>
    <dbReference type="NCBI Taxonomy" id="137591"/>
    <lineage>
        <taxon>Bacteria</taxon>
        <taxon>Bacillati</taxon>
        <taxon>Bacillota</taxon>
        <taxon>Bacilli</taxon>
        <taxon>Lactobacillales</taxon>
        <taxon>Lactobacillaceae</taxon>
        <taxon>Weissella</taxon>
    </lineage>
</organism>
<protein>
    <submittedName>
        <fullName evidence="1">Uncharacterized protein</fullName>
    </submittedName>
</protein>
<dbReference type="Proteomes" id="UP000244870">
    <property type="component" value="Chromosome"/>
</dbReference>
<proteinExistence type="predicted"/>
<sequence>MEVDMHKNLMGKLIKSNNVNRGEYTYIYFANELVDIVTNSGKQYSRNTAFDGRFDENA</sequence>
<dbReference type="AlphaFoldDB" id="A0A2S1KQ48"/>
<dbReference type="EMBL" id="CP020928">
    <property type="protein sequence ID" value="AWF95132.1"/>
    <property type="molecule type" value="Genomic_DNA"/>
</dbReference>